<dbReference type="PROSITE" id="PS51173">
    <property type="entry name" value="CBM2"/>
    <property type="match status" value="1"/>
</dbReference>
<evidence type="ECO:0000256" key="1">
    <source>
        <dbReference type="ARBA" id="ARBA00022729"/>
    </source>
</evidence>
<dbReference type="GO" id="GO:0030198">
    <property type="term" value="P:extracellular matrix organization"/>
    <property type="evidence" value="ECO:0007669"/>
    <property type="project" value="TreeGrafter"/>
</dbReference>
<dbReference type="Gene3D" id="2.60.40.290">
    <property type="match status" value="1"/>
</dbReference>
<accession>A0A3D2X4G3</accession>
<feature type="compositionally biased region" description="Pro residues" evidence="5">
    <location>
        <begin position="278"/>
        <end position="290"/>
    </location>
</feature>
<dbReference type="InterPro" id="IPR014756">
    <property type="entry name" value="Ig_E-set"/>
</dbReference>
<comment type="caution">
    <text evidence="7">The sequence shown here is derived from an EMBL/GenBank/DDBJ whole genome shotgun (WGS) entry which is preliminary data.</text>
</comment>
<evidence type="ECO:0000313" key="7">
    <source>
        <dbReference type="EMBL" id="HCL01218.1"/>
    </source>
</evidence>
<dbReference type="SUPFAM" id="SSF49384">
    <property type="entry name" value="Carbohydrate-binding domain"/>
    <property type="match status" value="1"/>
</dbReference>
<keyword evidence="3" id="KW-0119">Carbohydrate metabolism</keyword>
<dbReference type="InterPro" id="IPR001919">
    <property type="entry name" value="CBD2"/>
</dbReference>
<sequence length="427" mass="46527">EYGLLGYDSGTECNQPGEELKYYAYMSYLARQKKICLMFWDNGSGINRNDSKYSWKKPLVGNMLEASMTGRSSYATGLDTIYLNSSPSNDINIPLTLNGNTFVGVTGLTSGTDFTYNQSSATLTLKASYVKRVYDAMGSNFGTIADLVIKFSSGADWHEYLVKFKAPVFQNMNGTVSNGINIPVQFNGSKLRRSTAYIGSNRVGPNQSWWMYLEYSTTYVANYDNNILTIKPDFFKDGSVYDGTISFEMEFYDGQKTKYNLNKSNGNITGTATAVTPTPTPTATPTPTVTPKPSITPSVTPTPTVTPKPTITPTATPTPTPIPGTGPVTLKYEVTNTWDKHTQANITLTNTTSTALKNFVVSFTYKGYIDQIWAADLVSQNSGTITVKGPAWAMNLDPGQSMTFGFIATHDTPSVAPPSNVTLVSSN</sequence>
<dbReference type="SUPFAM" id="SSF81296">
    <property type="entry name" value="E set domains"/>
    <property type="match status" value="1"/>
</dbReference>
<dbReference type="PANTHER" id="PTHR33239">
    <property type="entry name" value="CELLULOSE-BINDING DOMAIN-CONTAINING PROTEIN-RELATED"/>
    <property type="match status" value="1"/>
</dbReference>
<evidence type="ECO:0000256" key="2">
    <source>
        <dbReference type="ARBA" id="ARBA00023001"/>
    </source>
</evidence>
<evidence type="ECO:0000313" key="8">
    <source>
        <dbReference type="Proteomes" id="UP000262969"/>
    </source>
</evidence>
<reference evidence="7 8" key="1">
    <citation type="journal article" date="2018" name="Nat. Biotechnol.">
        <title>A standardized bacterial taxonomy based on genome phylogeny substantially revises the tree of life.</title>
        <authorList>
            <person name="Parks D.H."/>
            <person name="Chuvochina M."/>
            <person name="Waite D.W."/>
            <person name="Rinke C."/>
            <person name="Skarshewski A."/>
            <person name="Chaumeil P.A."/>
            <person name="Hugenholtz P."/>
        </authorList>
    </citation>
    <scope>NUCLEOTIDE SEQUENCE [LARGE SCALE GENOMIC DNA]</scope>
    <source>
        <strain evidence="7">UBA11728</strain>
    </source>
</reference>
<gene>
    <name evidence="7" type="ORF">DHW61_02195</name>
</gene>
<proteinExistence type="predicted"/>
<feature type="domain" description="CBM2" evidence="6">
    <location>
        <begin position="321"/>
        <end position="427"/>
    </location>
</feature>
<dbReference type="InterPro" id="IPR012291">
    <property type="entry name" value="CBM2_carb-bd_dom_sf"/>
</dbReference>
<evidence type="ECO:0000256" key="5">
    <source>
        <dbReference type="SAM" id="MobiDB-lite"/>
    </source>
</evidence>
<dbReference type="InterPro" id="IPR005102">
    <property type="entry name" value="Carbo-bd_X2"/>
</dbReference>
<dbReference type="EMBL" id="DPVV01000081">
    <property type="protein sequence ID" value="HCL01218.1"/>
    <property type="molecule type" value="Genomic_DNA"/>
</dbReference>
<evidence type="ECO:0000256" key="3">
    <source>
        <dbReference type="ARBA" id="ARBA00023277"/>
    </source>
</evidence>
<name>A0A3D2X4G3_9FIRM</name>
<dbReference type="GO" id="GO:0030245">
    <property type="term" value="P:cellulose catabolic process"/>
    <property type="evidence" value="ECO:0007669"/>
    <property type="project" value="UniProtKB-KW"/>
</dbReference>
<dbReference type="InterPro" id="IPR013783">
    <property type="entry name" value="Ig-like_fold"/>
</dbReference>
<dbReference type="InterPro" id="IPR008965">
    <property type="entry name" value="CBM2/CBM3_carb-bd_dom_sf"/>
</dbReference>
<feature type="region of interest" description="Disordered" evidence="5">
    <location>
        <begin position="271"/>
        <end position="326"/>
    </location>
</feature>
<keyword evidence="2" id="KW-0136">Cellulose degradation</keyword>
<dbReference type="Pfam" id="PF03442">
    <property type="entry name" value="CBM_X2"/>
    <property type="match status" value="1"/>
</dbReference>
<dbReference type="InterPro" id="IPR052879">
    <property type="entry name" value="Dd_Spore_Germination_Stalk"/>
</dbReference>
<dbReference type="Pfam" id="PF00553">
    <property type="entry name" value="CBM_2"/>
    <property type="match status" value="1"/>
</dbReference>
<dbReference type="SMART" id="SM00637">
    <property type="entry name" value="CBD_II"/>
    <property type="match status" value="1"/>
</dbReference>
<feature type="non-terminal residue" evidence="7">
    <location>
        <position position="1"/>
    </location>
</feature>
<dbReference type="Proteomes" id="UP000262969">
    <property type="component" value="Unassembled WGS sequence"/>
</dbReference>
<dbReference type="AlphaFoldDB" id="A0A3D2X4G3"/>
<feature type="compositionally biased region" description="Low complexity" evidence="5">
    <location>
        <begin position="291"/>
        <end position="315"/>
    </location>
</feature>
<keyword evidence="4" id="KW-0624">Polysaccharide degradation</keyword>
<dbReference type="InterPro" id="IPR040946">
    <property type="entry name" value="CBM46"/>
</dbReference>
<dbReference type="Gene3D" id="2.60.40.10">
    <property type="entry name" value="Immunoglobulins"/>
    <property type="match status" value="1"/>
</dbReference>
<dbReference type="GO" id="GO:0005201">
    <property type="term" value="F:extracellular matrix structural constituent"/>
    <property type="evidence" value="ECO:0007669"/>
    <property type="project" value="TreeGrafter"/>
</dbReference>
<dbReference type="GO" id="GO:0004553">
    <property type="term" value="F:hydrolase activity, hydrolyzing O-glycosyl compounds"/>
    <property type="evidence" value="ECO:0007669"/>
    <property type="project" value="InterPro"/>
</dbReference>
<dbReference type="GO" id="GO:0030247">
    <property type="term" value="F:polysaccharide binding"/>
    <property type="evidence" value="ECO:0007669"/>
    <property type="project" value="UniProtKB-UniRule"/>
</dbReference>
<evidence type="ECO:0000256" key="4">
    <source>
        <dbReference type="ARBA" id="ARBA00023326"/>
    </source>
</evidence>
<dbReference type="Pfam" id="PF18448">
    <property type="entry name" value="CBM46"/>
    <property type="match status" value="1"/>
</dbReference>
<dbReference type="GO" id="GO:0031012">
    <property type="term" value="C:extracellular matrix"/>
    <property type="evidence" value="ECO:0007669"/>
    <property type="project" value="TreeGrafter"/>
</dbReference>
<organism evidence="7 8">
    <name type="scientific">Lachnoclostridium phytofermentans</name>
    <dbReference type="NCBI Taxonomy" id="66219"/>
    <lineage>
        <taxon>Bacteria</taxon>
        <taxon>Bacillati</taxon>
        <taxon>Bacillota</taxon>
        <taxon>Clostridia</taxon>
        <taxon>Lachnospirales</taxon>
        <taxon>Lachnospiraceae</taxon>
    </lineage>
</organism>
<dbReference type="SMART" id="SM01063">
    <property type="entry name" value="CBM49"/>
    <property type="match status" value="1"/>
</dbReference>
<evidence type="ECO:0000259" key="6">
    <source>
        <dbReference type="PROSITE" id="PS51173"/>
    </source>
</evidence>
<keyword evidence="1" id="KW-0732">Signal</keyword>
<dbReference type="InterPro" id="IPR019028">
    <property type="entry name" value="CBM_49"/>
</dbReference>
<protein>
    <recommendedName>
        <fullName evidence="6">CBM2 domain-containing protein</fullName>
    </recommendedName>
</protein>